<gene>
    <name evidence="3" type="ORF">E2C06_07640</name>
</gene>
<keyword evidence="4" id="KW-1185">Reference proteome</keyword>
<dbReference type="InterPro" id="IPR027417">
    <property type="entry name" value="P-loop_NTPase"/>
</dbReference>
<protein>
    <submittedName>
        <fullName evidence="3">SMC family ATPase</fullName>
    </submittedName>
</protein>
<dbReference type="Proteomes" id="UP000295096">
    <property type="component" value="Unassembled WGS sequence"/>
</dbReference>
<evidence type="ECO:0000259" key="2">
    <source>
        <dbReference type="Pfam" id="PF13476"/>
    </source>
</evidence>
<dbReference type="RefSeq" id="WP_133287996.1">
    <property type="nucleotide sequence ID" value="NZ_SMSJ01000006.1"/>
</dbReference>
<proteinExistence type="predicted"/>
<dbReference type="InterPro" id="IPR038729">
    <property type="entry name" value="Rad50/SbcC_AAA"/>
</dbReference>
<evidence type="ECO:0000256" key="1">
    <source>
        <dbReference type="SAM" id="Coils"/>
    </source>
</evidence>
<dbReference type="PANTHER" id="PTHR32114:SF2">
    <property type="entry name" value="ABC TRANSPORTER ABCH.3"/>
    <property type="match status" value="1"/>
</dbReference>
<dbReference type="SUPFAM" id="SSF52540">
    <property type="entry name" value="P-loop containing nucleoside triphosphate hydrolases"/>
    <property type="match status" value="1"/>
</dbReference>
<evidence type="ECO:0000313" key="4">
    <source>
        <dbReference type="Proteomes" id="UP000295096"/>
    </source>
</evidence>
<name>A0A4V3AAH0_9PROT</name>
<dbReference type="Gene3D" id="3.40.50.300">
    <property type="entry name" value="P-loop containing nucleotide triphosphate hydrolases"/>
    <property type="match status" value="2"/>
</dbReference>
<feature type="coiled-coil region" evidence="1">
    <location>
        <begin position="315"/>
        <end position="342"/>
    </location>
</feature>
<reference evidence="3 4" key="1">
    <citation type="journal article" date="2016" name="J. Microbiol.">
        <title>Dankookia rubra gen. nov., sp. nov., an alphaproteobacterium isolated from sediment of a shallow stream.</title>
        <authorList>
            <person name="Kim W.H."/>
            <person name="Kim D.H."/>
            <person name="Kang K."/>
            <person name="Ahn T.Y."/>
        </authorList>
    </citation>
    <scope>NUCLEOTIDE SEQUENCE [LARGE SCALE GENOMIC DNA]</scope>
    <source>
        <strain evidence="3 4">JCM30602</strain>
    </source>
</reference>
<comment type="caution">
    <text evidence="3">The sequence shown here is derived from an EMBL/GenBank/DDBJ whole genome shotgun (WGS) entry which is preliminary data.</text>
</comment>
<accession>A0A4V3AAH0</accession>
<evidence type="ECO:0000313" key="3">
    <source>
        <dbReference type="EMBL" id="TDH63235.1"/>
    </source>
</evidence>
<dbReference type="OrthoDB" id="9795626at2"/>
<feature type="coiled-coil region" evidence="1">
    <location>
        <begin position="432"/>
        <end position="465"/>
    </location>
</feature>
<feature type="coiled-coil region" evidence="1">
    <location>
        <begin position="527"/>
        <end position="557"/>
    </location>
</feature>
<dbReference type="Pfam" id="PF13476">
    <property type="entry name" value="AAA_23"/>
    <property type="match status" value="1"/>
</dbReference>
<organism evidence="3 4">
    <name type="scientific">Dankookia rubra</name>
    <dbReference type="NCBI Taxonomy" id="1442381"/>
    <lineage>
        <taxon>Bacteria</taxon>
        <taxon>Pseudomonadati</taxon>
        <taxon>Pseudomonadota</taxon>
        <taxon>Alphaproteobacteria</taxon>
        <taxon>Acetobacterales</taxon>
        <taxon>Roseomonadaceae</taxon>
        <taxon>Dankookia</taxon>
    </lineage>
</organism>
<dbReference type="EMBL" id="SMSJ01000006">
    <property type="protein sequence ID" value="TDH63235.1"/>
    <property type="molecule type" value="Genomic_DNA"/>
</dbReference>
<dbReference type="GO" id="GO:0006302">
    <property type="term" value="P:double-strand break repair"/>
    <property type="evidence" value="ECO:0007669"/>
    <property type="project" value="InterPro"/>
</dbReference>
<dbReference type="GO" id="GO:0016887">
    <property type="term" value="F:ATP hydrolysis activity"/>
    <property type="evidence" value="ECO:0007669"/>
    <property type="project" value="InterPro"/>
</dbReference>
<keyword evidence="1" id="KW-0175">Coiled coil</keyword>
<dbReference type="AlphaFoldDB" id="A0A4V3AAH0"/>
<feature type="domain" description="Rad50/SbcC-type AAA" evidence="2">
    <location>
        <begin position="6"/>
        <end position="193"/>
    </location>
</feature>
<dbReference type="PANTHER" id="PTHR32114">
    <property type="entry name" value="ABC TRANSPORTER ABCH.3"/>
    <property type="match status" value="1"/>
</dbReference>
<sequence>MRPLTLTMAAFGPYAARQQVDFAALGAHRLFLICGPTGAGKTSLLDAICFALFGESSGEERRPGHLRSQHAPPDRRTEVVFEFEQAGTRWRITRSLAWDRPKQRGEGTTLERGRQSLLHLGSGDQPFEREAEVTAKIAELLGLTAAEFRQVVLLPQGRFRELLTASPGDRQAILQTLFRTAFYEHVQEALKAAAKLARETLRDRDTEHRALLARCGAADAAMAREQRTALAASLTAAVAARSATGLAETLARQAEEAGRDAQRRIAEHRAAAEVLQELDAAAPGIAADQARLALARQADRLSGLLAESDAAAATARTATAEAERAEARAAEAAGRLARAEAALADAPAREASLRADRAEAQRLALLVTEVAAAAESATKAGAARRLAERAEAAKAAALGGAAAARAARTAADAALVARQAVAAQQDRHRMAVQEATRQRQAAEALADAERDLLRAREAAAACQAALGEAQAGATAAREALAAARAMLAADQAAHLAQALQPGEACAVCGSLDHPSPAMPRPGELPAIEAAEALAAAADRASEQAQAAAAQAATTEQLAEQRRQLVEAALGRGLRDRAALLGAERDATEALGAAGDAAAELPALEAACQRAHAALATAEAQAEAAAAALDQAALAAAAAQATRDDRLARLPSPCPDAAALQRDAMAATARADAAEAGLRRARVELAEAGEEARGRIERVGETAAAAATAAATAVAARAALGQAARLAGFTDPATLRSAMLSAEAQDRLAEGIARHEQDLAAARAVAAEKAAQAAGLAPPDLPALAEALALAAAAAQAAAETAVRAKGELDAMDRLLVDIDAAARALAAAERALGLRQNLADLADGKGTGLDFEGYVLSALLDKALEAANRHFATMLDGRYAIRRREEARRSGGLDIEVLDRWNAQPRPAATLSGGEGFCASLALALGLAETVAAHAGAQQLDALFIDEGFGTLDADTLETAIGVLEGLQAGDRYVGVISHVPELRERIPAKLEVTSGRSGSTAAFRIG</sequence>